<evidence type="ECO:0000313" key="6">
    <source>
        <dbReference type="EMBL" id="ACT51206.1"/>
    </source>
</evidence>
<evidence type="ECO:0000256" key="2">
    <source>
        <dbReference type="ARBA" id="ARBA00022989"/>
    </source>
</evidence>
<evidence type="ECO:0000256" key="4">
    <source>
        <dbReference type="SAM" id="Phobius"/>
    </source>
</evidence>
<dbReference type="SUPFAM" id="SSF103473">
    <property type="entry name" value="MFS general substrate transporter"/>
    <property type="match status" value="1"/>
</dbReference>
<dbReference type="GO" id="GO:0022857">
    <property type="term" value="F:transmembrane transporter activity"/>
    <property type="evidence" value="ECO:0007669"/>
    <property type="project" value="InterPro"/>
</dbReference>
<sequence length="395" mass="41534">MHPATKESPLPALGLGIVAIVLVALALRPSIVSVGPILPRIIDAFALSHAQASLLTAIPDLLMGLLALPAPWLAHRFGRDKTIVTALAILGVSTLIRAFAPDVLALLLSTVGVGAGIAVTGTLLSGYIKVNYPTRAAWVMGIYVTGLSFGSTLSAVITAPMAESVSGWRLPAGIWSVLGLLATLAWGYVYWQHVRTHDASQKTVAVRAPMPWRNALAWRVAAFFACVNLIFYAMVTWTAAVFLEHGLSSSMAGVLLGCFTAAFMLASPVFGAYSKSLDRRVWLVSSAVITLLGLVVMIVAPLWAPVPVIAITAFGLGGAFTLGMTLPLDNTANASETNAWTAFVLTIGYLVAATGPLAFGYLRDVTGSYASSLYMLIGIAGLMIGMACWLKPAEH</sequence>
<proteinExistence type="predicted"/>
<feature type="domain" description="Major facilitator superfamily (MFS) profile" evidence="5">
    <location>
        <begin position="14"/>
        <end position="395"/>
    </location>
</feature>
<evidence type="ECO:0000259" key="5">
    <source>
        <dbReference type="PROSITE" id="PS50850"/>
    </source>
</evidence>
<dbReference type="Pfam" id="PF07690">
    <property type="entry name" value="MFS_1"/>
    <property type="match status" value="1"/>
</dbReference>
<reference evidence="6 7" key="2">
    <citation type="journal article" date="2011" name="J. Bacteriol.">
        <title>Genomes of three methylotrophs from a single niche uncover genetic and metabolic divergence of Methylophilaceae.</title>
        <authorList>
            <person name="Lapidus A."/>
            <person name="Clum A."/>
            <person name="Labutti K."/>
            <person name="Kaluzhnaya M.G."/>
            <person name="Lim S."/>
            <person name="Beck D.A."/>
            <person name="Glavina Del Rio T."/>
            <person name="Nolan M."/>
            <person name="Mavromatis K."/>
            <person name="Huntemann M."/>
            <person name="Lucas S."/>
            <person name="Lidstrom M.E."/>
            <person name="Ivanova N."/>
            <person name="Chistoserdova L."/>
        </authorList>
    </citation>
    <scope>NUCLEOTIDE SEQUENCE [LARGE SCALE GENOMIC DNA]</scope>
    <source>
        <strain evidence="6 7">SIP3-4</strain>
    </source>
</reference>
<dbReference type="PROSITE" id="PS50850">
    <property type="entry name" value="MFS"/>
    <property type="match status" value="1"/>
</dbReference>
<feature type="transmembrane region" description="Helical" evidence="4">
    <location>
        <begin position="340"/>
        <end position="362"/>
    </location>
</feature>
<feature type="transmembrane region" description="Helical" evidence="4">
    <location>
        <begin position="368"/>
        <end position="390"/>
    </location>
</feature>
<dbReference type="InterPro" id="IPR011701">
    <property type="entry name" value="MFS"/>
</dbReference>
<feature type="transmembrane region" description="Helical" evidence="4">
    <location>
        <begin position="252"/>
        <end position="274"/>
    </location>
</feature>
<keyword evidence="1 4" id="KW-0812">Transmembrane</keyword>
<dbReference type="InterPro" id="IPR036259">
    <property type="entry name" value="MFS_trans_sf"/>
</dbReference>
<reference evidence="7" key="1">
    <citation type="submission" date="2009-07" db="EMBL/GenBank/DDBJ databases">
        <title>Complete sequence of chromosome of Methylovorus sp. SIP3-4.</title>
        <authorList>
            <person name="Lucas S."/>
            <person name="Copeland A."/>
            <person name="Lapidus A."/>
            <person name="Glavina del Rio T."/>
            <person name="Tice H."/>
            <person name="Bruce D."/>
            <person name="Goodwin L."/>
            <person name="Pitluck S."/>
            <person name="Clum A."/>
            <person name="Larimer F."/>
            <person name="Land M."/>
            <person name="Hauser L."/>
            <person name="Kyrpides N."/>
            <person name="Mikhailova N."/>
            <person name="Kayluzhnaya M."/>
            <person name="Chistoserdova L."/>
        </authorList>
    </citation>
    <scope>NUCLEOTIDE SEQUENCE [LARGE SCALE GENOMIC DNA]</scope>
    <source>
        <strain evidence="7">SIP3-4</strain>
    </source>
</reference>
<dbReference type="Proteomes" id="UP000002743">
    <property type="component" value="Chromosome"/>
</dbReference>
<dbReference type="PANTHER" id="PTHR23523">
    <property type="match status" value="1"/>
</dbReference>
<feature type="transmembrane region" description="Helical" evidence="4">
    <location>
        <begin position="216"/>
        <end position="240"/>
    </location>
</feature>
<dbReference type="EMBL" id="CP001674">
    <property type="protein sequence ID" value="ACT51206.1"/>
    <property type="molecule type" value="Genomic_DNA"/>
</dbReference>
<evidence type="ECO:0000256" key="3">
    <source>
        <dbReference type="ARBA" id="ARBA00023136"/>
    </source>
</evidence>
<feature type="transmembrane region" description="Helical" evidence="4">
    <location>
        <begin position="309"/>
        <end position="328"/>
    </location>
</feature>
<feature type="transmembrane region" description="Helical" evidence="4">
    <location>
        <begin position="12"/>
        <end position="31"/>
    </location>
</feature>
<dbReference type="eggNOG" id="COG2807">
    <property type="taxonomic scope" value="Bacteria"/>
</dbReference>
<dbReference type="HOGENOM" id="CLU_038046_4_0_4"/>
<protein>
    <submittedName>
        <fullName evidence="6">Major facilitator superfamily MFS_1</fullName>
    </submittedName>
</protein>
<feature type="transmembrane region" description="Helical" evidence="4">
    <location>
        <begin position="82"/>
        <end position="100"/>
    </location>
</feature>
<feature type="transmembrane region" description="Helical" evidence="4">
    <location>
        <begin position="106"/>
        <end position="124"/>
    </location>
</feature>
<keyword evidence="2 4" id="KW-1133">Transmembrane helix</keyword>
<evidence type="ECO:0000313" key="7">
    <source>
        <dbReference type="Proteomes" id="UP000002743"/>
    </source>
</evidence>
<name>C6X763_METGS</name>
<dbReference type="RefSeq" id="WP_015830561.1">
    <property type="nucleotide sequence ID" value="NC_012969.1"/>
</dbReference>
<dbReference type="KEGG" id="mei:Msip34_1964"/>
<feature type="transmembrane region" description="Helical" evidence="4">
    <location>
        <begin position="172"/>
        <end position="191"/>
    </location>
</feature>
<organism evidence="6 7">
    <name type="scientific">Methylovorus glucosotrophus (strain SIP3-4)</name>
    <dbReference type="NCBI Taxonomy" id="582744"/>
    <lineage>
        <taxon>Bacteria</taxon>
        <taxon>Pseudomonadati</taxon>
        <taxon>Pseudomonadota</taxon>
        <taxon>Betaproteobacteria</taxon>
        <taxon>Nitrosomonadales</taxon>
        <taxon>Methylophilaceae</taxon>
        <taxon>Methylovorus</taxon>
    </lineage>
</organism>
<feature type="transmembrane region" description="Helical" evidence="4">
    <location>
        <begin position="136"/>
        <end position="160"/>
    </location>
</feature>
<dbReference type="InterPro" id="IPR020846">
    <property type="entry name" value="MFS_dom"/>
</dbReference>
<evidence type="ECO:0000256" key="1">
    <source>
        <dbReference type="ARBA" id="ARBA00022692"/>
    </source>
</evidence>
<feature type="transmembrane region" description="Helical" evidence="4">
    <location>
        <begin position="281"/>
        <end position="303"/>
    </location>
</feature>
<dbReference type="Gene3D" id="1.20.1250.20">
    <property type="entry name" value="MFS general substrate transporter like domains"/>
    <property type="match status" value="2"/>
</dbReference>
<accession>C6X763</accession>
<keyword evidence="3 4" id="KW-0472">Membrane</keyword>
<keyword evidence="7" id="KW-1185">Reference proteome</keyword>
<dbReference type="InterPro" id="IPR052524">
    <property type="entry name" value="MFS_Cyanate_Porter"/>
</dbReference>
<gene>
    <name evidence="6" type="ordered locus">Msip34_1964</name>
</gene>
<dbReference type="PANTHER" id="PTHR23523:SF2">
    <property type="entry name" value="2-NITROIMIDAZOLE TRANSPORTER"/>
    <property type="match status" value="1"/>
</dbReference>
<dbReference type="AlphaFoldDB" id="C6X763"/>